<dbReference type="EMBL" id="KZ107844">
    <property type="protein sequence ID" value="OSS49248.1"/>
    <property type="molecule type" value="Genomic_DNA"/>
</dbReference>
<protein>
    <submittedName>
        <fullName evidence="1">Uncharacterized protein</fullName>
    </submittedName>
</protein>
<dbReference type="Proteomes" id="UP000193240">
    <property type="component" value="Unassembled WGS sequence"/>
</dbReference>
<accession>A0A1Y2M205</accession>
<evidence type="ECO:0000313" key="2">
    <source>
        <dbReference type="Proteomes" id="UP000193240"/>
    </source>
</evidence>
<gene>
    <name evidence="1" type="ORF">B5807_05689</name>
</gene>
<name>A0A1Y2M205_EPING</name>
<evidence type="ECO:0000313" key="1">
    <source>
        <dbReference type="EMBL" id="OSS49248.1"/>
    </source>
</evidence>
<reference evidence="1 2" key="1">
    <citation type="journal article" date="2017" name="Genome Announc.">
        <title>Genome sequence of the saprophytic ascomycete Epicoccum nigrum ICMP 19927 strain isolated from New Zealand.</title>
        <authorList>
            <person name="Fokin M."/>
            <person name="Fleetwood D."/>
            <person name="Weir B.S."/>
            <person name="Villas-Boas S.G."/>
        </authorList>
    </citation>
    <scope>NUCLEOTIDE SEQUENCE [LARGE SCALE GENOMIC DNA]</scope>
    <source>
        <strain evidence="1 2">ICMP 19927</strain>
    </source>
</reference>
<dbReference type="InParanoid" id="A0A1Y2M205"/>
<dbReference type="AlphaFoldDB" id="A0A1Y2M205"/>
<sequence length="156" mass="17101">MPCQIDGRVYTANNVSSIPKADYNFTNAFVGDEKISVPTQCLFGMVGIYASFLGVFMAQTMLGDCINDDSTQLCHPWYVEGLTAERNASFETHDASMQAVALAITSEIRKQGTDYDGVVSEPPFDDPNDDLPGNLPPIYARGTVVRTAVCTQFDWK</sequence>
<proteinExistence type="predicted"/>
<organism evidence="1 2">
    <name type="scientific">Epicoccum nigrum</name>
    <name type="common">Soil fungus</name>
    <name type="synonym">Epicoccum purpurascens</name>
    <dbReference type="NCBI Taxonomy" id="105696"/>
    <lineage>
        <taxon>Eukaryota</taxon>
        <taxon>Fungi</taxon>
        <taxon>Dikarya</taxon>
        <taxon>Ascomycota</taxon>
        <taxon>Pezizomycotina</taxon>
        <taxon>Dothideomycetes</taxon>
        <taxon>Pleosporomycetidae</taxon>
        <taxon>Pleosporales</taxon>
        <taxon>Pleosporineae</taxon>
        <taxon>Didymellaceae</taxon>
        <taxon>Epicoccum</taxon>
    </lineage>
</organism>
<keyword evidence="2" id="KW-1185">Reference proteome</keyword>